<reference evidence="2" key="1">
    <citation type="journal article" date="2012" name="Nat. Biotechnol.">
        <title>Reference genome sequence of the model plant Setaria.</title>
        <authorList>
            <person name="Bennetzen J.L."/>
            <person name="Schmutz J."/>
            <person name="Wang H."/>
            <person name="Percifield R."/>
            <person name="Hawkins J."/>
            <person name="Pontaroli A.C."/>
            <person name="Estep M."/>
            <person name="Feng L."/>
            <person name="Vaughn J.N."/>
            <person name="Grimwood J."/>
            <person name="Jenkins J."/>
            <person name="Barry K."/>
            <person name="Lindquist E."/>
            <person name="Hellsten U."/>
            <person name="Deshpande S."/>
            <person name="Wang X."/>
            <person name="Wu X."/>
            <person name="Mitros T."/>
            <person name="Triplett J."/>
            <person name="Yang X."/>
            <person name="Ye C.Y."/>
            <person name="Mauro-Herrera M."/>
            <person name="Wang L."/>
            <person name="Li P."/>
            <person name="Sharma M."/>
            <person name="Sharma R."/>
            <person name="Ronald P.C."/>
            <person name="Panaud O."/>
            <person name="Kellogg E.A."/>
            <person name="Brutnell T.P."/>
            <person name="Doust A.N."/>
            <person name="Tuskan G.A."/>
            <person name="Rokhsar D."/>
            <person name="Devos K.M."/>
        </authorList>
    </citation>
    <scope>NUCLEOTIDE SEQUENCE [LARGE SCALE GENOMIC DNA]</scope>
    <source>
        <strain evidence="2">Yugu1</strain>
    </source>
</reference>
<evidence type="ECO:0000256" key="1">
    <source>
        <dbReference type="SAM" id="Phobius"/>
    </source>
</evidence>
<proteinExistence type="predicted"/>
<reference evidence="2" key="2">
    <citation type="submission" date="2015-07" db="EMBL/GenBank/DDBJ databases">
        <authorList>
            <person name="Noorani M."/>
        </authorList>
    </citation>
    <scope>NUCLEOTIDE SEQUENCE</scope>
    <source>
        <strain evidence="2">Yugu1</strain>
    </source>
</reference>
<dbReference type="AlphaFoldDB" id="A0A368RGA3"/>
<feature type="transmembrane region" description="Helical" evidence="1">
    <location>
        <begin position="6"/>
        <end position="27"/>
    </location>
</feature>
<organism evidence="2">
    <name type="scientific">Setaria italica</name>
    <name type="common">Foxtail millet</name>
    <name type="synonym">Panicum italicum</name>
    <dbReference type="NCBI Taxonomy" id="4555"/>
    <lineage>
        <taxon>Eukaryota</taxon>
        <taxon>Viridiplantae</taxon>
        <taxon>Streptophyta</taxon>
        <taxon>Embryophyta</taxon>
        <taxon>Tracheophyta</taxon>
        <taxon>Spermatophyta</taxon>
        <taxon>Magnoliopsida</taxon>
        <taxon>Liliopsida</taxon>
        <taxon>Poales</taxon>
        <taxon>Poaceae</taxon>
        <taxon>PACMAD clade</taxon>
        <taxon>Panicoideae</taxon>
        <taxon>Panicodae</taxon>
        <taxon>Paniceae</taxon>
        <taxon>Cenchrinae</taxon>
        <taxon>Setaria</taxon>
    </lineage>
</organism>
<feature type="transmembrane region" description="Helical" evidence="1">
    <location>
        <begin position="76"/>
        <end position="99"/>
    </location>
</feature>
<gene>
    <name evidence="2" type="ORF">SETIT_5G468200v2</name>
</gene>
<sequence>MEYLVSGVWVEVFCFFGDLASVMCLLIDSRMLHPTSHFIAAAEVSGDSSIIHLSCCLDSWTALRSFIIILATVESLFIPFVLSSITYCLLVTFWMLLGMVFHAQMIDVADFNHKIMACSIILPLVELLLTL</sequence>
<evidence type="ECO:0000313" key="2">
    <source>
        <dbReference type="EMBL" id="RCV29236.1"/>
    </source>
</evidence>
<dbReference type="EMBL" id="CM003532">
    <property type="protein sequence ID" value="RCV29236.1"/>
    <property type="molecule type" value="Genomic_DNA"/>
</dbReference>
<keyword evidence="1" id="KW-0472">Membrane</keyword>
<keyword evidence="1" id="KW-0812">Transmembrane</keyword>
<protein>
    <submittedName>
        <fullName evidence="2">Uncharacterized protein</fullName>
    </submittedName>
</protein>
<keyword evidence="1" id="KW-1133">Transmembrane helix</keyword>
<name>A0A368RGA3_SETIT</name>
<accession>A0A368RGA3</accession>